<reference evidence="2" key="1">
    <citation type="journal article" date="2014" name="Int. J. Syst. Evol. Microbiol.">
        <title>Complete genome sequence of Corynebacterium casei LMG S-19264T (=DSM 44701T), isolated from a smear-ripened cheese.</title>
        <authorList>
            <consortium name="US DOE Joint Genome Institute (JGI-PGF)"/>
            <person name="Walter F."/>
            <person name="Albersmeier A."/>
            <person name="Kalinowski J."/>
            <person name="Ruckert C."/>
        </authorList>
    </citation>
    <scope>NUCLEOTIDE SEQUENCE</scope>
    <source>
        <strain evidence="2">CCM 7905</strain>
    </source>
</reference>
<feature type="transmembrane region" description="Helical" evidence="1">
    <location>
        <begin position="204"/>
        <end position="222"/>
    </location>
</feature>
<proteinExistence type="predicted"/>
<dbReference type="RefSeq" id="WP_188545381.1">
    <property type="nucleotide sequence ID" value="NZ_BMCU01000003.1"/>
</dbReference>
<evidence type="ECO:0000313" key="2">
    <source>
        <dbReference type="EMBL" id="GGG11419.1"/>
    </source>
</evidence>
<evidence type="ECO:0000256" key="1">
    <source>
        <dbReference type="SAM" id="Phobius"/>
    </source>
</evidence>
<protein>
    <submittedName>
        <fullName evidence="2">ABC transporter permease</fullName>
    </submittedName>
</protein>
<dbReference type="PANTHER" id="PTHR37305:SF1">
    <property type="entry name" value="MEMBRANE PROTEIN"/>
    <property type="match status" value="1"/>
</dbReference>
<dbReference type="EMBL" id="BMCU01000003">
    <property type="protein sequence ID" value="GGG11419.1"/>
    <property type="molecule type" value="Genomic_DNA"/>
</dbReference>
<feature type="transmembrane region" description="Helical" evidence="1">
    <location>
        <begin position="75"/>
        <end position="98"/>
    </location>
</feature>
<dbReference type="PANTHER" id="PTHR37305">
    <property type="entry name" value="INTEGRAL MEMBRANE PROTEIN-RELATED"/>
    <property type="match status" value="1"/>
</dbReference>
<keyword evidence="1" id="KW-1133">Transmembrane helix</keyword>
<feature type="transmembrane region" description="Helical" evidence="1">
    <location>
        <begin position="256"/>
        <end position="275"/>
    </location>
</feature>
<feature type="transmembrane region" description="Helical" evidence="1">
    <location>
        <begin position="36"/>
        <end position="55"/>
    </location>
</feature>
<evidence type="ECO:0000313" key="3">
    <source>
        <dbReference type="Proteomes" id="UP000654257"/>
    </source>
</evidence>
<reference evidence="2" key="2">
    <citation type="submission" date="2020-09" db="EMBL/GenBank/DDBJ databases">
        <authorList>
            <person name="Sun Q."/>
            <person name="Sedlacek I."/>
        </authorList>
    </citation>
    <scope>NUCLEOTIDE SEQUENCE</scope>
    <source>
        <strain evidence="2">CCM 7905</strain>
    </source>
</reference>
<name>A0A917FXL2_9NOCA</name>
<keyword evidence="3" id="KW-1185">Reference proteome</keyword>
<dbReference type="Pfam" id="PF12730">
    <property type="entry name" value="ABC2_membrane_4"/>
    <property type="match status" value="1"/>
</dbReference>
<dbReference type="AlphaFoldDB" id="A0A917FXL2"/>
<feature type="transmembrane region" description="Helical" evidence="1">
    <location>
        <begin position="177"/>
        <end position="197"/>
    </location>
</feature>
<keyword evidence="1" id="KW-0472">Membrane</keyword>
<feature type="transmembrane region" description="Helical" evidence="1">
    <location>
        <begin position="130"/>
        <end position="157"/>
    </location>
</feature>
<organism evidence="2 3">
    <name type="scientific">Rhodococcoides trifolii</name>
    <dbReference type="NCBI Taxonomy" id="908250"/>
    <lineage>
        <taxon>Bacteria</taxon>
        <taxon>Bacillati</taxon>
        <taxon>Actinomycetota</taxon>
        <taxon>Actinomycetes</taxon>
        <taxon>Mycobacteriales</taxon>
        <taxon>Nocardiaceae</taxon>
        <taxon>Rhodococcoides</taxon>
    </lineage>
</organism>
<dbReference type="Proteomes" id="UP000654257">
    <property type="component" value="Unassembled WGS sequence"/>
</dbReference>
<sequence length="285" mass="29890">MTEAHADGRVRGYSARSTLPLRTELARQFKRRRTQLALGFLALLPVILAIAFAVGGSDADSNTGGLIELGTRSGVNFTVFALFVSVGFLLIVVVSLFFGDAVASEASWSSLKYLLAIPVPRTRLLAQKAVVSAILSALAIVVLVGVSLLLGTIFYGTGSLVSPFGDSLPYATALGRLGIGVAFIAINMLWVAGLALALSVSTDAPLGAVGGTVMVSILVQILDQITALGSLRNVLPGHYSTSWTSVLSPTLQWDDLLVGAFSSVAYATVFGLLAWRRFATKDITS</sequence>
<accession>A0A917FXL2</accession>
<gene>
    <name evidence="2" type="ORF">GCM10007304_26820</name>
</gene>
<keyword evidence="1" id="KW-0812">Transmembrane</keyword>
<comment type="caution">
    <text evidence="2">The sequence shown here is derived from an EMBL/GenBank/DDBJ whole genome shotgun (WGS) entry which is preliminary data.</text>
</comment>